<keyword evidence="5" id="KW-0574">Periplasm</keyword>
<comment type="pathway">
    <text evidence="2">Glycan biosynthesis; alginate biosynthesis.</text>
</comment>
<keyword evidence="4" id="KW-0732">Signal</keyword>
<dbReference type="PATRIC" id="fig|1187852.3.peg.4445"/>
<feature type="domain" description="AlgX/AlgJ SGNH hydrolase-like" evidence="7">
    <location>
        <begin position="16"/>
        <end position="160"/>
    </location>
</feature>
<keyword evidence="9" id="KW-1185">Reference proteome</keyword>
<dbReference type="UniPathway" id="UPA00286"/>
<evidence type="ECO:0000256" key="5">
    <source>
        <dbReference type="ARBA" id="ARBA00022764"/>
    </source>
</evidence>
<dbReference type="GO" id="GO:0042121">
    <property type="term" value="P:alginic acid biosynthetic process"/>
    <property type="evidence" value="ECO:0007669"/>
    <property type="project" value="UniProtKB-UniPathway"/>
</dbReference>
<evidence type="ECO:0000313" key="9">
    <source>
        <dbReference type="Proteomes" id="UP000036449"/>
    </source>
</evidence>
<comment type="subcellular location">
    <subcellularLocation>
        <location evidence="1">Periplasm</location>
    </subcellularLocation>
</comment>
<proteinExistence type="predicted"/>
<evidence type="ECO:0000256" key="4">
    <source>
        <dbReference type="ARBA" id="ARBA00022729"/>
    </source>
</evidence>
<sequence>MARRDDTNREEAMFHIGQDGWLFLTTGTNRAADLYANSRLVWRMLRSWRRLLLARAAKAGRLGARYLHLSAPEKLSVYDHKFFGDGPVRAARSPAGRLGWALSLSAAGRGLWVDALTPLRRQRDEADLYYRTDTHWTSHGTFVAYRAVCDACGAAPIADLLSTRPTRSDTRLMDLGEKLQFPVREVCTDHQIPLRARIVERGRLYALAERRPGLVVHTGVHVAYRNDDPAADPRMLVLFGSSYSSYGPVGLTSMLAETFRCVHFVWSAAVDWALVARLAPDIVLTESAERFMTRLPDDDGFDFERCQDEAIARILAENPGLAAISP</sequence>
<accession>A0A0J6TDH4</accession>
<reference evidence="8 9" key="1">
    <citation type="submission" date="2015-03" db="EMBL/GenBank/DDBJ databases">
        <title>Genome sequencing of Methylobacterium tarhaniae DSM 25844.</title>
        <authorList>
            <person name="Chaudhry V."/>
            <person name="Patil P.B."/>
        </authorList>
    </citation>
    <scope>NUCLEOTIDE SEQUENCE [LARGE SCALE GENOMIC DNA]</scope>
    <source>
        <strain evidence="8 9">DSM 25844</strain>
    </source>
</reference>
<comment type="caution">
    <text evidence="8">The sequence shown here is derived from an EMBL/GenBank/DDBJ whole genome shotgun (WGS) entry which is preliminary data.</text>
</comment>
<evidence type="ECO:0000259" key="7">
    <source>
        <dbReference type="Pfam" id="PF16822"/>
    </source>
</evidence>
<gene>
    <name evidence="8" type="ORF">VQ03_05910</name>
</gene>
<dbReference type="Proteomes" id="UP000036449">
    <property type="component" value="Unassembled WGS sequence"/>
</dbReference>
<dbReference type="GO" id="GO:0042597">
    <property type="term" value="C:periplasmic space"/>
    <property type="evidence" value="ECO:0007669"/>
    <property type="project" value="UniProtKB-SubCell"/>
</dbReference>
<evidence type="ECO:0000256" key="6">
    <source>
        <dbReference type="ARBA" id="ARBA00022841"/>
    </source>
</evidence>
<evidence type="ECO:0000256" key="2">
    <source>
        <dbReference type="ARBA" id="ARBA00005182"/>
    </source>
</evidence>
<keyword evidence="3" id="KW-0808">Transferase</keyword>
<dbReference type="GO" id="GO:0016740">
    <property type="term" value="F:transferase activity"/>
    <property type="evidence" value="ECO:0007669"/>
    <property type="project" value="UniProtKB-KW"/>
</dbReference>
<keyword evidence="6" id="KW-0016">Alginate biosynthesis</keyword>
<dbReference type="EMBL" id="LABZ01000032">
    <property type="protein sequence ID" value="KMO43919.1"/>
    <property type="molecule type" value="Genomic_DNA"/>
</dbReference>
<dbReference type="AlphaFoldDB" id="A0A0J6TDH4"/>
<organism evidence="8 9">
    <name type="scientific">Methylobacterium tarhaniae</name>
    <dbReference type="NCBI Taxonomy" id="1187852"/>
    <lineage>
        <taxon>Bacteria</taxon>
        <taxon>Pseudomonadati</taxon>
        <taxon>Pseudomonadota</taxon>
        <taxon>Alphaproteobacteria</taxon>
        <taxon>Hyphomicrobiales</taxon>
        <taxon>Methylobacteriaceae</taxon>
        <taxon>Methylobacterium</taxon>
    </lineage>
</organism>
<evidence type="ECO:0000313" key="8">
    <source>
        <dbReference type="EMBL" id="KMO43919.1"/>
    </source>
</evidence>
<protein>
    <recommendedName>
        <fullName evidence="7">AlgX/AlgJ SGNH hydrolase-like domain-containing protein</fullName>
    </recommendedName>
</protein>
<dbReference type="InterPro" id="IPR031811">
    <property type="entry name" value="ALGX/ALGJ_SGNH-like"/>
</dbReference>
<name>A0A0J6TDH4_9HYPH</name>
<dbReference type="Pfam" id="PF16822">
    <property type="entry name" value="ALGX"/>
    <property type="match status" value="1"/>
</dbReference>
<evidence type="ECO:0000256" key="1">
    <source>
        <dbReference type="ARBA" id="ARBA00004418"/>
    </source>
</evidence>
<evidence type="ECO:0000256" key="3">
    <source>
        <dbReference type="ARBA" id="ARBA00022679"/>
    </source>
</evidence>